<dbReference type="SMART" id="SM00267">
    <property type="entry name" value="GGDEF"/>
    <property type="match status" value="1"/>
</dbReference>
<evidence type="ECO:0000313" key="8">
    <source>
        <dbReference type="EMBL" id="AUX93941.1"/>
    </source>
</evidence>
<keyword evidence="5" id="KW-0812">Transmembrane</keyword>
<keyword evidence="5" id="KW-1133">Transmembrane helix</keyword>
<evidence type="ECO:0000256" key="4">
    <source>
        <dbReference type="ARBA" id="ARBA00034247"/>
    </source>
</evidence>
<dbReference type="SUPFAM" id="SSF141868">
    <property type="entry name" value="EAL domain-like"/>
    <property type="match status" value="1"/>
</dbReference>
<comment type="pathway">
    <text evidence="2">Purine metabolism; 3',5'-cyclic di-GMP biosynthesis.</text>
</comment>
<dbReference type="AlphaFoldDB" id="A0A2L0IH99"/>
<dbReference type="Gene3D" id="3.20.20.450">
    <property type="entry name" value="EAL domain"/>
    <property type="match status" value="1"/>
</dbReference>
<dbReference type="RefSeq" id="WP_104957777.1">
    <property type="nucleotide sequence ID" value="NZ_CP026377.1"/>
</dbReference>
<name>A0A2L0IH99_9GAMM</name>
<dbReference type="InterPro" id="IPR043128">
    <property type="entry name" value="Rev_trsase/Diguanyl_cyclase"/>
</dbReference>
<comment type="catalytic activity">
    <reaction evidence="4">
        <text>2 GTP = 3',3'-c-di-GMP + 2 diphosphate</text>
        <dbReference type="Rhea" id="RHEA:24898"/>
        <dbReference type="ChEBI" id="CHEBI:33019"/>
        <dbReference type="ChEBI" id="CHEBI:37565"/>
        <dbReference type="ChEBI" id="CHEBI:58805"/>
        <dbReference type="EC" id="2.7.7.65"/>
    </reaction>
</comment>
<dbReference type="InterPro" id="IPR029787">
    <property type="entry name" value="Nucleotide_cyclase"/>
</dbReference>
<dbReference type="Gene3D" id="3.30.70.270">
    <property type="match status" value="1"/>
</dbReference>
<accession>A0A2L0IH99</accession>
<dbReference type="PROSITE" id="PS50883">
    <property type="entry name" value="EAL"/>
    <property type="match status" value="1"/>
</dbReference>
<dbReference type="NCBIfam" id="TIGR00254">
    <property type="entry name" value="GGDEF"/>
    <property type="match status" value="1"/>
</dbReference>
<feature type="domain" description="EAL" evidence="6">
    <location>
        <begin position="475"/>
        <end position="725"/>
    </location>
</feature>
<dbReference type="EC" id="2.7.7.65" evidence="3"/>
<evidence type="ECO:0000256" key="5">
    <source>
        <dbReference type="SAM" id="Phobius"/>
    </source>
</evidence>
<dbReference type="PROSITE" id="PS50887">
    <property type="entry name" value="GGDEF"/>
    <property type="match status" value="1"/>
</dbReference>
<dbReference type="CDD" id="cd01949">
    <property type="entry name" value="GGDEF"/>
    <property type="match status" value="1"/>
</dbReference>
<dbReference type="InterPro" id="IPR007892">
    <property type="entry name" value="CHASE4"/>
</dbReference>
<evidence type="ECO:0000313" key="9">
    <source>
        <dbReference type="Proteomes" id="UP000238365"/>
    </source>
</evidence>
<evidence type="ECO:0000256" key="1">
    <source>
        <dbReference type="ARBA" id="ARBA00001946"/>
    </source>
</evidence>
<dbReference type="SMART" id="SM00052">
    <property type="entry name" value="EAL"/>
    <property type="match status" value="1"/>
</dbReference>
<dbReference type="InterPro" id="IPR001633">
    <property type="entry name" value="EAL_dom"/>
</dbReference>
<dbReference type="KEGG" id="pgz:C2E15_13205"/>
<keyword evidence="9" id="KW-1185">Reference proteome</keyword>
<dbReference type="CDD" id="cd01948">
    <property type="entry name" value="EAL"/>
    <property type="match status" value="1"/>
</dbReference>
<reference evidence="8 9" key="1">
    <citation type="submission" date="2018-01" db="EMBL/GenBank/DDBJ databases">
        <title>Complete and assembled Genome of Pantoea gaviniae DSM22758T.</title>
        <authorList>
            <person name="Stevens M.J.A."/>
            <person name="Zurfluh K."/>
            <person name="Stephan R."/>
        </authorList>
    </citation>
    <scope>NUCLEOTIDE SEQUENCE [LARGE SCALE GENOMIC DNA]</scope>
    <source>
        <strain evidence="8 9">DSM 22758</strain>
    </source>
</reference>
<evidence type="ECO:0000256" key="2">
    <source>
        <dbReference type="ARBA" id="ARBA00004665"/>
    </source>
</evidence>
<evidence type="ECO:0000259" key="6">
    <source>
        <dbReference type="PROSITE" id="PS50883"/>
    </source>
</evidence>
<protein>
    <recommendedName>
        <fullName evidence="3">diguanylate cyclase</fullName>
        <ecNumber evidence="3">2.7.7.65</ecNumber>
    </recommendedName>
</protein>
<feature type="transmembrane region" description="Helical" evidence="5">
    <location>
        <begin position="255"/>
        <end position="279"/>
    </location>
</feature>
<dbReference type="Proteomes" id="UP000238365">
    <property type="component" value="Chromosome"/>
</dbReference>
<dbReference type="PANTHER" id="PTHR44757">
    <property type="entry name" value="DIGUANYLATE CYCLASE DGCP"/>
    <property type="match status" value="1"/>
</dbReference>
<gene>
    <name evidence="8" type="ORF">C2E15_13205</name>
</gene>
<keyword evidence="5" id="KW-0472">Membrane</keyword>
<dbReference type="GO" id="GO:0052621">
    <property type="term" value="F:diguanylate cyclase activity"/>
    <property type="evidence" value="ECO:0007669"/>
    <property type="project" value="UniProtKB-EC"/>
</dbReference>
<evidence type="ECO:0000259" key="7">
    <source>
        <dbReference type="PROSITE" id="PS50887"/>
    </source>
</evidence>
<sequence length="727" mass="80211">MFNKDQLPESFRREFIREVIFPLAVVLAIIWCAAACSVLWAAKHNNREAATQQESIIKTAFAQSMTEHQRQLHSLTNWPPFGQLLQQPAIDRRWLDDNVGHWLYEMFGHQDIFILDPQARVLASWQNGQPVASQRWSGFEAPLAPWLRRQAQLHGNGAGDMVDFTRIGQRAALVAIGDIGTDAAESGYRLVSIKYLDDGFLNALAQRSLIAGLHYIADAPTPAGQASFPLISRLGPSAGHFAWQPAQPGSQMLTLLVPLMAAVLLITTLVCAVMMFRLWRLRLRLAQSMLRLGASEAQAQHLAFHDVLTGLANRALVEERLTQALARAARGHKPLALLLIDLDRFKNVNDTYGHHAGDDLIIEVAHRLATLLRESDTVGRIGGDEFVILMEDIDDLAAVDALCEGIIIALGEPYLLLGSEAWVGASIGVALAPRDGLDRQELMRKADIALYEAKNEGRGQYRLFARAMDESVQTRQQIAADLRIALQQHQGLEVWYQPLMDVGGHDIVGFEALLRWHHAQRGAIAPSEFIPIAEETGLILQIGEWVLREACRVSLRWPALTIAVNVSPLQFRAVGFVQRFKEIVLAEGADPRGIELEITEGVLIEDEREARAIIIALREAGFRIALDDFGTGYSSLNYLSNFPVDKIKIDRSFTQSLGVAENSAAIIESVVRLGHAMGLTVTAEGVETSGQMTALAEAGCNQLQGYLFSQAVPPDKIAMMLEKRKAG</sequence>
<dbReference type="FunFam" id="3.30.70.270:FF:000001">
    <property type="entry name" value="Diguanylate cyclase domain protein"/>
    <property type="match status" value="1"/>
</dbReference>
<dbReference type="PANTHER" id="PTHR44757:SF10">
    <property type="entry name" value="MEMBRANE PROTEIN"/>
    <property type="match status" value="1"/>
</dbReference>
<dbReference type="EMBL" id="CP026377">
    <property type="protein sequence ID" value="AUX93941.1"/>
    <property type="molecule type" value="Genomic_DNA"/>
</dbReference>
<proteinExistence type="predicted"/>
<dbReference type="InterPro" id="IPR052155">
    <property type="entry name" value="Biofilm_reg_signaling"/>
</dbReference>
<feature type="transmembrane region" description="Helical" evidence="5">
    <location>
        <begin position="20"/>
        <end position="42"/>
    </location>
</feature>
<dbReference type="SUPFAM" id="SSF55073">
    <property type="entry name" value="Nucleotide cyclase"/>
    <property type="match status" value="1"/>
</dbReference>
<evidence type="ECO:0000256" key="3">
    <source>
        <dbReference type="ARBA" id="ARBA00012528"/>
    </source>
</evidence>
<dbReference type="Pfam" id="PF00990">
    <property type="entry name" value="GGDEF"/>
    <property type="match status" value="1"/>
</dbReference>
<comment type="cofactor">
    <cofactor evidence="1">
        <name>Mg(2+)</name>
        <dbReference type="ChEBI" id="CHEBI:18420"/>
    </cofactor>
</comment>
<dbReference type="InterPro" id="IPR000160">
    <property type="entry name" value="GGDEF_dom"/>
</dbReference>
<dbReference type="Pfam" id="PF00563">
    <property type="entry name" value="EAL"/>
    <property type="match status" value="1"/>
</dbReference>
<dbReference type="Pfam" id="PF05228">
    <property type="entry name" value="CHASE4"/>
    <property type="match status" value="1"/>
</dbReference>
<organism evidence="8 9">
    <name type="scientific">Mixta gaviniae</name>
    <dbReference type="NCBI Taxonomy" id="665914"/>
    <lineage>
        <taxon>Bacteria</taxon>
        <taxon>Pseudomonadati</taxon>
        <taxon>Pseudomonadota</taxon>
        <taxon>Gammaproteobacteria</taxon>
        <taxon>Enterobacterales</taxon>
        <taxon>Erwiniaceae</taxon>
        <taxon>Mixta</taxon>
    </lineage>
</organism>
<feature type="domain" description="GGDEF" evidence="7">
    <location>
        <begin position="333"/>
        <end position="466"/>
    </location>
</feature>
<dbReference type="InterPro" id="IPR035919">
    <property type="entry name" value="EAL_sf"/>
</dbReference>